<keyword evidence="1" id="KW-0812">Transmembrane</keyword>
<sequence length="141" mass="15654">MKRVEDGTSNAINAMLAVYGADGCNTISSHQNRDKTRKGSTENFPLEFDVRLTSYDVYSDFKLSINDVSDEVPVVLQRGGKMMSYRVSSEAAAFYMDVSSKAAFIVWRACDTDSDTFLIIVTIILVSIIIIIIIIIINILT</sequence>
<keyword evidence="1" id="KW-0472">Membrane</keyword>
<protein>
    <submittedName>
        <fullName evidence="2">Uncharacterized protein</fullName>
    </submittedName>
</protein>
<accession>A0ABY7G5H1</accession>
<evidence type="ECO:0000313" key="2">
    <source>
        <dbReference type="EMBL" id="WAR28599.1"/>
    </source>
</evidence>
<dbReference type="Proteomes" id="UP001164746">
    <property type="component" value="Chromosome 15"/>
</dbReference>
<keyword evidence="1" id="KW-1133">Transmembrane helix</keyword>
<keyword evidence="3" id="KW-1185">Reference proteome</keyword>
<gene>
    <name evidence="2" type="ORF">MAR_014303</name>
</gene>
<evidence type="ECO:0000313" key="3">
    <source>
        <dbReference type="Proteomes" id="UP001164746"/>
    </source>
</evidence>
<proteinExistence type="predicted"/>
<organism evidence="2 3">
    <name type="scientific">Mya arenaria</name>
    <name type="common">Soft-shell clam</name>
    <dbReference type="NCBI Taxonomy" id="6604"/>
    <lineage>
        <taxon>Eukaryota</taxon>
        <taxon>Metazoa</taxon>
        <taxon>Spiralia</taxon>
        <taxon>Lophotrochozoa</taxon>
        <taxon>Mollusca</taxon>
        <taxon>Bivalvia</taxon>
        <taxon>Autobranchia</taxon>
        <taxon>Heteroconchia</taxon>
        <taxon>Euheterodonta</taxon>
        <taxon>Imparidentia</taxon>
        <taxon>Neoheterodontei</taxon>
        <taxon>Myida</taxon>
        <taxon>Myoidea</taxon>
        <taxon>Myidae</taxon>
        <taxon>Mya</taxon>
    </lineage>
</organism>
<name>A0ABY7G5H1_MYAAR</name>
<dbReference type="EMBL" id="CP111026">
    <property type="protein sequence ID" value="WAR28599.1"/>
    <property type="molecule type" value="Genomic_DNA"/>
</dbReference>
<evidence type="ECO:0000256" key="1">
    <source>
        <dbReference type="SAM" id="Phobius"/>
    </source>
</evidence>
<reference evidence="2" key="1">
    <citation type="submission" date="2022-11" db="EMBL/GenBank/DDBJ databases">
        <title>Centuries of genome instability and evolution in soft-shell clam transmissible cancer (bioRxiv).</title>
        <authorList>
            <person name="Hart S.F.M."/>
            <person name="Yonemitsu M.A."/>
            <person name="Giersch R.M."/>
            <person name="Beal B.F."/>
            <person name="Arriagada G."/>
            <person name="Davis B.W."/>
            <person name="Ostrander E.A."/>
            <person name="Goff S.P."/>
            <person name="Metzger M.J."/>
        </authorList>
    </citation>
    <scope>NUCLEOTIDE SEQUENCE</scope>
    <source>
        <strain evidence="2">MELC-2E11</strain>
        <tissue evidence="2">Siphon/mantle</tissue>
    </source>
</reference>
<feature type="transmembrane region" description="Helical" evidence="1">
    <location>
        <begin position="117"/>
        <end position="140"/>
    </location>
</feature>